<dbReference type="InterPro" id="IPR039426">
    <property type="entry name" value="TonB-dep_rcpt-like"/>
</dbReference>
<organism evidence="20 21">
    <name type="scientific">Inquilinus limosus</name>
    <dbReference type="NCBI Taxonomy" id="171674"/>
    <lineage>
        <taxon>Bacteria</taxon>
        <taxon>Pseudomonadati</taxon>
        <taxon>Pseudomonadota</taxon>
        <taxon>Alphaproteobacteria</taxon>
        <taxon>Rhodospirillales</taxon>
        <taxon>Rhodospirillaceae</taxon>
        <taxon>Inquilinus</taxon>
    </lineage>
</organism>
<comment type="caution">
    <text evidence="20">The sequence shown here is derived from an EMBL/GenBank/DDBJ whole genome shotgun (WGS) entry which is preliminary data.</text>
</comment>
<protein>
    <recommendedName>
        <fullName evidence="22">TonB-dependent siderophore receptor</fullName>
    </recommendedName>
</protein>
<dbReference type="GO" id="GO:0009279">
    <property type="term" value="C:cell outer membrane"/>
    <property type="evidence" value="ECO:0007669"/>
    <property type="project" value="UniProtKB-SubCell"/>
</dbReference>
<evidence type="ECO:0000256" key="6">
    <source>
        <dbReference type="ARBA" id="ARBA00022692"/>
    </source>
</evidence>
<name>A0A211Z6E0_9PROT</name>
<dbReference type="PANTHER" id="PTHR32552:SF68">
    <property type="entry name" value="FERRICHROME OUTER MEMBRANE TRANSPORTER_PHAGE RECEPTOR"/>
    <property type="match status" value="1"/>
</dbReference>
<dbReference type="OrthoDB" id="9760333at2"/>
<keyword evidence="10 15" id="KW-0798">TonB box</keyword>
<feature type="domain" description="TonB-dependent receptor plug" evidence="19">
    <location>
        <begin position="78"/>
        <end position="182"/>
    </location>
</feature>
<keyword evidence="13 14" id="KW-0998">Cell outer membrane</keyword>
<dbReference type="RefSeq" id="WP_088156513.1">
    <property type="nucleotide sequence ID" value="NZ_NHON01000108.1"/>
</dbReference>
<comment type="similarity">
    <text evidence="2 14 15">Belongs to the TonB-dependent receptor family.</text>
</comment>
<dbReference type="NCBIfam" id="TIGR01783">
    <property type="entry name" value="TonB-siderophor"/>
    <property type="match status" value="1"/>
</dbReference>
<dbReference type="InterPro" id="IPR037066">
    <property type="entry name" value="Plug_dom_sf"/>
</dbReference>
<evidence type="ECO:0000256" key="2">
    <source>
        <dbReference type="ARBA" id="ARBA00009810"/>
    </source>
</evidence>
<dbReference type="CDD" id="cd01347">
    <property type="entry name" value="ligand_gated_channel"/>
    <property type="match status" value="1"/>
</dbReference>
<keyword evidence="21" id="KW-1185">Reference proteome</keyword>
<evidence type="ECO:0000256" key="17">
    <source>
        <dbReference type="SAM" id="SignalP"/>
    </source>
</evidence>
<dbReference type="GO" id="GO:0015344">
    <property type="term" value="F:siderophore uptake transmembrane transporter activity"/>
    <property type="evidence" value="ECO:0007669"/>
    <property type="project" value="TreeGrafter"/>
</dbReference>
<dbReference type="InterPro" id="IPR000531">
    <property type="entry name" value="Beta-barrel_TonB"/>
</dbReference>
<keyword evidence="9" id="KW-0406">Ion transport</keyword>
<feature type="chain" id="PRO_5013143481" description="TonB-dependent siderophore receptor" evidence="17">
    <location>
        <begin position="22"/>
        <end position="736"/>
    </location>
</feature>
<keyword evidence="11 14" id="KW-0472">Membrane</keyword>
<dbReference type="InterPro" id="IPR036942">
    <property type="entry name" value="Beta-barrel_TonB_sf"/>
</dbReference>
<evidence type="ECO:0000313" key="21">
    <source>
        <dbReference type="Proteomes" id="UP000196655"/>
    </source>
</evidence>
<comment type="subcellular location">
    <subcellularLocation>
        <location evidence="1 14">Cell outer membrane</location>
        <topology evidence="1 14">Multi-pass membrane protein</topology>
    </subcellularLocation>
</comment>
<dbReference type="Gene3D" id="2.40.170.20">
    <property type="entry name" value="TonB-dependent receptor, beta-barrel domain"/>
    <property type="match status" value="1"/>
</dbReference>
<evidence type="ECO:0000256" key="1">
    <source>
        <dbReference type="ARBA" id="ARBA00004571"/>
    </source>
</evidence>
<accession>A0A211Z6E0</accession>
<evidence type="ECO:0000256" key="11">
    <source>
        <dbReference type="ARBA" id="ARBA00023136"/>
    </source>
</evidence>
<keyword evidence="5" id="KW-0410">Iron transport</keyword>
<dbReference type="InterPro" id="IPR012910">
    <property type="entry name" value="Plug_dom"/>
</dbReference>
<dbReference type="InterPro" id="IPR010105">
    <property type="entry name" value="TonB_sidphr_rcpt"/>
</dbReference>
<evidence type="ECO:0000259" key="19">
    <source>
        <dbReference type="Pfam" id="PF07715"/>
    </source>
</evidence>
<dbReference type="EMBL" id="NHON01000108">
    <property type="protein sequence ID" value="OWJ60849.1"/>
    <property type="molecule type" value="Genomic_DNA"/>
</dbReference>
<reference evidence="21" key="1">
    <citation type="submission" date="2017-05" db="EMBL/GenBank/DDBJ databases">
        <authorList>
            <person name="Macchi M."/>
            <person name="Festa S."/>
            <person name="Coppotelli B.M."/>
            <person name="Morelli I.S."/>
        </authorList>
    </citation>
    <scope>NUCLEOTIDE SEQUENCE [LARGE SCALE GENOMIC DNA]</scope>
    <source>
        <strain evidence="21">I</strain>
    </source>
</reference>
<evidence type="ECO:0000256" key="9">
    <source>
        <dbReference type="ARBA" id="ARBA00023065"/>
    </source>
</evidence>
<evidence type="ECO:0000256" key="8">
    <source>
        <dbReference type="ARBA" id="ARBA00023004"/>
    </source>
</evidence>
<dbReference type="PANTHER" id="PTHR32552">
    <property type="entry name" value="FERRICHROME IRON RECEPTOR-RELATED"/>
    <property type="match status" value="1"/>
</dbReference>
<gene>
    <name evidence="20" type="ORF">BWR60_31510</name>
</gene>
<feature type="compositionally biased region" description="Low complexity" evidence="16">
    <location>
        <begin position="20"/>
        <end position="38"/>
    </location>
</feature>
<dbReference type="GO" id="GO:0015891">
    <property type="term" value="P:siderophore transport"/>
    <property type="evidence" value="ECO:0007669"/>
    <property type="project" value="InterPro"/>
</dbReference>
<evidence type="ECO:0008006" key="22">
    <source>
        <dbReference type="Google" id="ProtNLM"/>
    </source>
</evidence>
<dbReference type="Proteomes" id="UP000196655">
    <property type="component" value="Unassembled WGS sequence"/>
</dbReference>
<evidence type="ECO:0000256" key="7">
    <source>
        <dbReference type="ARBA" id="ARBA00022729"/>
    </source>
</evidence>
<dbReference type="STRING" id="1122125.GCA_000423185_02592"/>
<evidence type="ECO:0000313" key="20">
    <source>
        <dbReference type="EMBL" id="OWJ60849.1"/>
    </source>
</evidence>
<evidence type="ECO:0000256" key="14">
    <source>
        <dbReference type="PROSITE-ProRule" id="PRU01360"/>
    </source>
</evidence>
<dbReference type="FunFam" id="2.170.130.10:FF:000001">
    <property type="entry name" value="Catecholate siderophore TonB-dependent receptor"/>
    <property type="match status" value="1"/>
</dbReference>
<keyword evidence="7 17" id="KW-0732">Signal</keyword>
<keyword evidence="12" id="KW-0675">Receptor</keyword>
<keyword evidence="4 14" id="KW-1134">Transmembrane beta strand</keyword>
<dbReference type="SUPFAM" id="SSF56935">
    <property type="entry name" value="Porins"/>
    <property type="match status" value="1"/>
</dbReference>
<evidence type="ECO:0000256" key="13">
    <source>
        <dbReference type="ARBA" id="ARBA00023237"/>
    </source>
</evidence>
<evidence type="ECO:0000256" key="3">
    <source>
        <dbReference type="ARBA" id="ARBA00022448"/>
    </source>
</evidence>
<keyword evidence="6 14" id="KW-0812">Transmembrane</keyword>
<evidence type="ECO:0000256" key="15">
    <source>
        <dbReference type="RuleBase" id="RU003357"/>
    </source>
</evidence>
<evidence type="ECO:0000256" key="12">
    <source>
        <dbReference type="ARBA" id="ARBA00023170"/>
    </source>
</evidence>
<keyword evidence="8" id="KW-0408">Iron</keyword>
<evidence type="ECO:0000256" key="5">
    <source>
        <dbReference type="ARBA" id="ARBA00022496"/>
    </source>
</evidence>
<dbReference type="Gene3D" id="2.170.130.10">
    <property type="entry name" value="TonB-dependent receptor, plug domain"/>
    <property type="match status" value="1"/>
</dbReference>
<dbReference type="AlphaFoldDB" id="A0A211Z6E0"/>
<dbReference type="Pfam" id="PF07715">
    <property type="entry name" value="Plug"/>
    <property type="match status" value="1"/>
</dbReference>
<evidence type="ECO:0000256" key="16">
    <source>
        <dbReference type="SAM" id="MobiDB-lite"/>
    </source>
</evidence>
<dbReference type="GO" id="GO:0038023">
    <property type="term" value="F:signaling receptor activity"/>
    <property type="evidence" value="ECO:0007669"/>
    <property type="project" value="InterPro"/>
</dbReference>
<dbReference type="PROSITE" id="PS52016">
    <property type="entry name" value="TONB_DEPENDENT_REC_3"/>
    <property type="match status" value="1"/>
</dbReference>
<feature type="signal peptide" evidence="17">
    <location>
        <begin position="1"/>
        <end position="21"/>
    </location>
</feature>
<evidence type="ECO:0000256" key="4">
    <source>
        <dbReference type="ARBA" id="ARBA00022452"/>
    </source>
</evidence>
<dbReference type="Pfam" id="PF00593">
    <property type="entry name" value="TonB_dep_Rec_b-barrel"/>
    <property type="match status" value="1"/>
</dbReference>
<evidence type="ECO:0000256" key="10">
    <source>
        <dbReference type="ARBA" id="ARBA00023077"/>
    </source>
</evidence>
<proteinExistence type="inferred from homology"/>
<evidence type="ECO:0000259" key="18">
    <source>
        <dbReference type="Pfam" id="PF00593"/>
    </source>
</evidence>
<sequence length="736" mass="80633">MLLTTTILVAAGGSVGTSAQAQTQTQAQPPAQPQQTQPGSSIVLPQIVVTGQGESPTGPVQGFVANTSLSATKTNTPLIETPQSISVVPQDQITATNAETLSQALTYTPGITFQSGAYSRINDDFMIRGFNVATGASGMLRDGLKLQSNVYDGNQEPYGLERIEVLRGPSSILYGQVTPGGVVNAVSKRPTDTPFHELNAEYGTYGRTQFSGDTSGPIDPDGKLTYRLTGLWRDSGNWVDHVPDDKLYIAPAFTLRPSDATTITFLSDYQEIYTRFAPPMPFTELREGKIPRDLFIGQKGYDKYYSQSYTLGYQLEHKFNDSLTLRNSLRYYHAEVDWNYLSYGGLKPDNSLKRGVINRDELSNGFTTDTSLEAKVETGPVQHTLLAGVDTYGVGYDTNRLGGTVADLNDIYHPVYNAKVSVNSNNTGFNNSGSQIGVYFQDQMKIYDKLVLLLGGRYDWADAYNTSYRNQAVLDALNVPRKQSRSDSAFTGRVGLLYLFDDGLAPYFSFSQSFDPTALNAGISKDGKQFEPSKANQYEVGLRYQPPGENFLISGAIFRIDQDHVLMTDPEDTTYSIQTGKVRSQGIELEARASLGALNLVAAYSYTDARTLEGQLKDQRLALVPYHNIAVWADYKLDGLGIKGLTVGAGLQYLSSANIPGVDADERPLKEDVPGRVLVDAMVSYDFGVLDERLTGTTLQLNAKNLFDKDYITCVDISGCRYGEPFTLSATLGYKW</sequence>
<feature type="domain" description="TonB-dependent receptor-like beta-barrel" evidence="18">
    <location>
        <begin position="273"/>
        <end position="706"/>
    </location>
</feature>
<feature type="region of interest" description="Disordered" evidence="16">
    <location>
        <begin position="20"/>
        <end position="39"/>
    </location>
</feature>
<keyword evidence="3 14" id="KW-0813">Transport</keyword>